<dbReference type="EMBL" id="CAJVPJ010001622">
    <property type="protein sequence ID" value="CAG8598129.1"/>
    <property type="molecule type" value="Genomic_DNA"/>
</dbReference>
<evidence type="ECO:0000256" key="1">
    <source>
        <dbReference type="SAM" id="MobiDB-lite"/>
    </source>
</evidence>
<keyword evidence="3" id="KW-1185">Reference proteome</keyword>
<dbReference type="Proteomes" id="UP000789572">
    <property type="component" value="Unassembled WGS sequence"/>
</dbReference>
<sequence>DRDFSPGGRYFKHLQQKDRGPPETRPPKATSQALKRIPYNPMDFASEFQHRNTYLKTPSSHGFTACGDTENSGGVLESAHSSIYNKRERCLQRETIAWTPIPVPVKAVQTKRSMFTESKALSKSS</sequence>
<accession>A0A9N9GD72</accession>
<reference evidence="2" key="1">
    <citation type="submission" date="2021-06" db="EMBL/GenBank/DDBJ databases">
        <authorList>
            <person name="Kallberg Y."/>
            <person name="Tangrot J."/>
            <person name="Rosling A."/>
        </authorList>
    </citation>
    <scope>NUCLEOTIDE SEQUENCE</scope>
    <source>
        <strain evidence="2">IA702</strain>
    </source>
</reference>
<name>A0A9N9GD72_9GLOM</name>
<gene>
    <name evidence="2" type="ORF">POCULU_LOCUS7324</name>
</gene>
<evidence type="ECO:0000313" key="2">
    <source>
        <dbReference type="EMBL" id="CAG8598129.1"/>
    </source>
</evidence>
<comment type="caution">
    <text evidence="2">The sequence shown here is derived from an EMBL/GenBank/DDBJ whole genome shotgun (WGS) entry which is preliminary data.</text>
</comment>
<feature type="compositionally biased region" description="Basic and acidic residues" evidence="1">
    <location>
        <begin position="15"/>
        <end position="26"/>
    </location>
</feature>
<feature type="non-terminal residue" evidence="2">
    <location>
        <position position="125"/>
    </location>
</feature>
<proteinExistence type="predicted"/>
<feature type="region of interest" description="Disordered" evidence="1">
    <location>
        <begin position="1"/>
        <end position="33"/>
    </location>
</feature>
<evidence type="ECO:0000313" key="3">
    <source>
        <dbReference type="Proteomes" id="UP000789572"/>
    </source>
</evidence>
<organism evidence="2 3">
    <name type="scientific">Paraglomus occultum</name>
    <dbReference type="NCBI Taxonomy" id="144539"/>
    <lineage>
        <taxon>Eukaryota</taxon>
        <taxon>Fungi</taxon>
        <taxon>Fungi incertae sedis</taxon>
        <taxon>Mucoromycota</taxon>
        <taxon>Glomeromycotina</taxon>
        <taxon>Glomeromycetes</taxon>
        <taxon>Paraglomerales</taxon>
        <taxon>Paraglomeraceae</taxon>
        <taxon>Paraglomus</taxon>
    </lineage>
</organism>
<dbReference type="AlphaFoldDB" id="A0A9N9GD72"/>
<protein>
    <submittedName>
        <fullName evidence="2">10361_t:CDS:1</fullName>
    </submittedName>
</protein>